<evidence type="ECO:0000313" key="1">
    <source>
        <dbReference type="EMBL" id="KAI3359932.1"/>
    </source>
</evidence>
<keyword evidence="2" id="KW-1185">Reference proteome</keyword>
<dbReference type="Proteomes" id="UP000831701">
    <property type="component" value="Chromosome 17"/>
</dbReference>
<protein>
    <submittedName>
        <fullName evidence="1">Uncharacterized protein</fullName>
    </submittedName>
</protein>
<gene>
    <name evidence="1" type="ORF">L3Q82_014282</name>
</gene>
<proteinExistence type="predicted"/>
<dbReference type="EMBL" id="CM041547">
    <property type="protein sequence ID" value="KAI3359932.1"/>
    <property type="molecule type" value="Genomic_DNA"/>
</dbReference>
<evidence type="ECO:0000313" key="2">
    <source>
        <dbReference type="Proteomes" id="UP000831701"/>
    </source>
</evidence>
<name>A0ACB8VYD3_9TELE</name>
<accession>A0ACB8VYD3</accession>
<reference evidence="1" key="1">
    <citation type="submission" date="2022-04" db="EMBL/GenBank/DDBJ databases">
        <title>Jade perch genome.</title>
        <authorList>
            <person name="Chao B."/>
        </authorList>
    </citation>
    <scope>NUCLEOTIDE SEQUENCE</scope>
    <source>
        <strain evidence="1">CB-2022</strain>
    </source>
</reference>
<comment type="caution">
    <text evidence="1">The sequence shown here is derived from an EMBL/GenBank/DDBJ whole genome shotgun (WGS) entry which is preliminary data.</text>
</comment>
<sequence length="475" mass="53275">MGFLPLLHIPAGINMFGSHKVPPELKRIRRKVGEEVRCYRIKYLEAQQVSVTMVTLDFGTLTRPVGIVRILEVILTCISFSLVASVGHSTFSFWTWCMFTWCFCFCVTLLILFLEFTSLSAKLPISWNDFTTAFAMLATLMVLAASIIYPIFFTCSNCVRQIVATVTSCLAFILYATEVGLTRAKTGEISGFLSTVPGLLKVLEAFVACIIFICLNFNQYSRFPGLQCLVATVGYVSSSYWVWCMFTWCFCFFFTFLILILEFTTINTKMPFAWDDFTTALAMLASLMCLAASIIYPTFFTCTNCPRQIGASVVSWVCFAVYVGEVVLTRLRPTGQNSGFLSTLPGIMKMLETFLACLIFTSLESSQYHNFPGLQWCVAVYSLCFTFAVIIILLSLGGLTSVFPFSFDKLVIVYNIMAAVMYVTAMVIWPLYGFRTSRPSPCKAPCSWDKLVVVTFMTILNVIVYGLDTAYSIRL</sequence>
<organism evidence="1 2">
    <name type="scientific">Scortum barcoo</name>
    <name type="common">barcoo grunter</name>
    <dbReference type="NCBI Taxonomy" id="214431"/>
    <lineage>
        <taxon>Eukaryota</taxon>
        <taxon>Metazoa</taxon>
        <taxon>Chordata</taxon>
        <taxon>Craniata</taxon>
        <taxon>Vertebrata</taxon>
        <taxon>Euteleostomi</taxon>
        <taxon>Actinopterygii</taxon>
        <taxon>Neopterygii</taxon>
        <taxon>Teleostei</taxon>
        <taxon>Neoteleostei</taxon>
        <taxon>Acanthomorphata</taxon>
        <taxon>Eupercaria</taxon>
        <taxon>Centrarchiformes</taxon>
        <taxon>Terapontoidei</taxon>
        <taxon>Terapontidae</taxon>
        <taxon>Scortum</taxon>
    </lineage>
</organism>
<feature type="non-terminal residue" evidence="1">
    <location>
        <position position="475"/>
    </location>
</feature>